<gene>
    <name evidence="1" type="ORF">I4F81_000609</name>
</gene>
<sequence>MGFGELLAFGALLLLYHASELALVATHTPEHLSQASLLLSPAYLLAMSLALAEHAAESALAPTYKARALAATYAPGLAVTAAGGVLRIAAWATARGAFTHRIQRSRRPGHVLVRHGVYRWLVLGNAAAAVAFAGVSWEFFRRRIHTEEVALVSMFGEEYEAYRRVTPTWMGIP</sequence>
<accession>A0ACC3BJ54</accession>
<proteinExistence type="predicted"/>
<comment type="caution">
    <text evidence="1">The sequence shown here is derived from an EMBL/GenBank/DDBJ whole genome shotgun (WGS) entry which is preliminary data.</text>
</comment>
<evidence type="ECO:0000313" key="2">
    <source>
        <dbReference type="Proteomes" id="UP000798662"/>
    </source>
</evidence>
<organism evidence="1 2">
    <name type="scientific">Pyropia yezoensis</name>
    <name type="common">Susabi-nori</name>
    <name type="synonym">Porphyra yezoensis</name>
    <dbReference type="NCBI Taxonomy" id="2788"/>
    <lineage>
        <taxon>Eukaryota</taxon>
        <taxon>Rhodophyta</taxon>
        <taxon>Bangiophyceae</taxon>
        <taxon>Bangiales</taxon>
        <taxon>Bangiaceae</taxon>
        <taxon>Pyropia</taxon>
    </lineage>
</organism>
<evidence type="ECO:0000313" key="1">
    <source>
        <dbReference type="EMBL" id="KAK1857995.1"/>
    </source>
</evidence>
<dbReference type="Proteomes" id="UP000798662">
    <property type="component" value="Chromosome 1"/>
</dbReference>
<keyword evidence="2" id="KW-1185">Reference proteome</keyword>
<reference evidence="1" key="1">
    <citation type="submission" date="2019-11" db="EMBL/GenBank/DDBJ databases">
        <title>Nori genome reveals adaptations in red seaweeds to the harsh intertidal environment.</title>
        <authorList>
            <person name="Wang D."/>
            <person name="Mao Y."/>
        </authorList>
    </citation>
    <scope>NUCLEOTIDE SEQUENCE</scope>
    <source>
        <tissue evidence="1">Gametophyte</tissue>
    </source>
</reference>
<protein>
    <submittedName>
        <fullName evidence="1">Uncharacterized protein</fullName>
    </submittedName>
</protein>
<dbReference type="EMBL" id="CM020618">
    <property type="protein sequence ID" value="KAK1857995.1"/>
    <property type="molecule type" value="Genomic_DNA"/>
</dbReference>
<name>A0ACC3BJ54_PYRYE</name>